<protein>
    <submittedName>
        <fullName evidence="2">DUF2075 domain-containing protein</fullName>
    </submittedName>
</protein>
<feature type="non-terminal residue" evidence="2">
    <location>
        <position position="498"/>
    </location>
</feature>
<evidence type="ECO:0000259" key="1">
    <source>
        <dbReference type="Pfam" id="PF09848"/>
    </source>
</evidence>
<dbReference type="Pfam" id="PF09848">
    <property type="entry name" value="SLFN-g3_helicase"/>
    <property type="match status" value="1"/>
</dbReference>
<keyword evidence="3" id="KW-1185">Reference proteome</keyword>
<gene>
    <name evidence="2" type="ORF">KI659_18275</name>
</gene>
<evidence type="ECO:0000313" key="3">
    <source>
        <dbReference type="Proteomes" id="UP001319104"/>
    </source>
</evidence>
<name>A0AAP2CJM6_9BACT</name>
<proteinExistence type="predicted"/>
<dbReference type="InterPro" id="IPR018647">
    <property type="entry name" value="SLFN_3-like_DNA/RNA_helicase"/>
</dbReference>
<dbReference type="Proteomes" id="UP001319104">
    <property type="component" value="Unassembled WGS sequence"/>
</dbReference>
<dbReference type="RefSeq" id="WP_213946832.1">
    <property type="nucleotide sequence ID" value="NZ_JAHCMY010000028.1"/>
</dbReference>
<organism evidence="2 3">
    <name type="scientific">Litoribacter ruber</name>
    <dbReference type="NCBI Taxonomy" id="702568"/>
    <lineage>
        <taxon>Bacteria</taxon>
        <taxon>Pseudomonadati</taxon>
        <taxon>Bacteroidota</taxon>
        <taxon>Cytophagia</taxon>
        <taxon>Cytophagales</taxon>
        <taxon>Cyclobacteriaceae</taxon>
        <taxon>Litoribacter</taxon>
    </lineage>
</organism>
<accession>A0AAP2CJM6</accession>
<comment type="caution">
    <text evidence="2">The sequence shown here is derived from an EMBL/GenBank/DDBJ whole genome shotgun (WGS) entry which is preliminary data.</text>
</comment>
<reference evidence="2 3" key="1">
    <citation type="submission" date="2021-05" db="EMBL/GenBank/DDBJ databases">
        <authorList>
            <person name="Zhang Z.D."/>
            <person name="Osman G."/>
        </authorList>
    </citation>
    <scope>NUCLEOTIDE SEQUENCE [LARGE SCALE GENOMIC DNA]</scope>
    <source>
        <strain evidence="2 3">KCTC 32217</strain>
    </source>
</reference>
<dbReference type="InterPro" id="IPR027417">
    <property type="entry name" value="P-loop_NTPase"/>
</dbReference>
<feature type="domain" description="Schlafen group 3-like DNA/RNA helicase" evidence="1">
    <location>
        <begin position="261"/>
        <end position="494"/>
    </location>
</feature>
<sequence length="498" mass="56271">MIIYQKTKESFTNDVISNEIETIIHDFFKTKVGSSTSEAEIRSWKNSMMYMNNVLLDPEIPCDAGVTIEYQIPLTSKRIDFILTGQSEDGKDHAILIELKQWSKSSLTGKDGVISTFVGKAEREVSHPSYQAWSYAALLNGFNEAIYTSDIKLASCAYLHNYIPDGIIDHEFYKDYIAKAPIFLKPDTFKLRDFIKSFIKHGDKSKVMLVIEGGRIKPSKSLADSLAKMLKGSEEFLMIDDQKVVYETAVSLAKKANPLNKKVVIVHGGPGTGKSVVAINLMVNLTKLGLFSQYVSKNSAPREVYKTKLTGTFKQTEISNFFTGSGSFVNTIPDTFDALIIDESHRLNEKSGMYKNLGENQIKELISASKFSVFFLDENQKVAIHDIGTKDEIVRWAKDFDAQITELELTSQFRCNGSDGYLAWLDHILQIRETANTTLDEDEFDFKVLDSPSELRDLIFEKNKINNKARLVAGYCWPWKSKKDKNAMDIEFPEESFG</sequence>
<dbReference type="SUPFAM" id="SSF52540">
    <property type="entry name" value="P-loop containing nucleoside triphosphate hydrolases"/>
    <property type="match status" value="1"/>
</dbReference>
<dbReference type="EMBL" id="JAHCMY010000028">
    <property type="protein sequence ID" value="MBS9525973.1"/>
    <property type="molecule type" value="Genomic_DNA"/>
</dbReference>
<dbReference type="Gene3D" id="3.40.50.300">
    <property type="entry name" value="P-loop containing nucleotide triphosphate hydrolases"/>
    <property type="match status" value="1"/>
</dbReference>
<dbReference type="AlphaFoldDB" id="A0AAP2CJM6"/>
<evidence type="ECO:0000313" key="2">
    <source>
        <dbReference type="EMBL" id="MBS9525973.1"/>
    </source>
</evidence>